<dbReference type="AlphaFoldDB" id="A0A6J5TPB0"/>
<protein>
    <submittedName>
        <fullName evidence="1">Uncharacterized protein</fullName>
    </submittedName>
</protein>
<evidence type="ECO:0000313" key="2">
    <source>
        <dbReference type="Proteomes" id="UP000507222"/>
    </source>
</evidence>
<name>A0A6J5TPB0_PRUAR</name>
<proteinExistence type="predicted"/>
<accession>A0A6J5TPB0</accession>
<reference evidence="1 2" key="1">
    <citation type="submission" date="2020-05" db="EMBL/GenBank/DDBJ databases">
        <authorList>
            <person name="Campoy J."/>
            <person name="Schneeberger K."/>
            <person name="Spophaly S."/>
        </authorList>
    </citation>
    <scope>NUCLEOTIDE SEQUENCE [LARGE SCALE GENOMIC DNA]</scope>
    <source>
        <strain evidence="1">PruArmRojPasFocal</strain>
    </source>
</reference>
<dbReference type="EMBL" id="CAEKDK010000001">
    <property type="protein sequence ID" value="CAB4265459.1"/>
    <property type="molecule type" value="Genomic_DNA"/>
</dbReference>
<gene>
    <name evidence="1" type="ORF">CURHAP_LOCUS7580</name>
</gene>
<organism evidence="1 2">
    <name type="scientific">Prunus armeniaca</name>
    <name type="common">Apricot</name>
    <name type="synonym">Armeniaca vulgaris</name>
    <dbReference type="NCBI Taxonomy" id="36596"/>
    <lineage>
        <taxon>Eukaryota</taxon>
        <taxon>Viridiplantae</taxon>
        <taxon>Streptophyta</taxon>
        <taxon>Embryophyta</taxon>
        <taxon>Tracheophyta</taxon>
        <taxon>Spermatophyta</taxon>
        <taxon>Magnoliopsida</taxon>
        <taxon>eudicotyledons</taxon>
        <taxon>Gunneridae</taxon>
        <taxon>Pentapetalae</taxon>
        <taxon>rosids</taxon>
        <taxon>fabids</taxon>
        <taxon>Rosales</taxon>
        <taxon>Rosaceae</taxon>
        <taxon>Amygdaloideae</taxon>
        <taxon>Amygdaleae</taxon>
        <taxon>Prunus</taxon>
    </lineage>
</organism>
<dbReference type="Proteomes" id="UP000507222">
    <property type="component" value="Unassembled WGS sequence"/>
</dbReference>
<sequence length="96" mass="10618">MEPAIMYGNGHYPAYSDTKLVFELSCSLLNADRYISAVVVVVASASSTSEESDYIDSFGSQCLSVFRLNLMMMITTSHGLPSFEKDTERSPIQEHV</sequence>
<evidence type="ECO:0000313" key="1">
    <source>
        <dbReference type="EMBL" id="CAB4265459.1"/>
    </source>
</evidence>